<dbReference type="Proteomes" id="UP001465426">
    <property type="component" value="Unassembled WGS sequence"/>
</dbReference>
<feature type="domain" description="Flagellar basal body rod protein N-terminal" evidence="3">
    <location>
        <begin position="5"/>
        <end position="35"/>
    </location>
</feature>
<comment type="subcellular location">
    <subcellularLocation>
        <location evidence="2">Bacterial flagellum basal body</location>
    </subcellularLocation>
</comment>
<feature type="domain" description="Flagellar basal-body/hook protein C-terminal" evidence="4">
    <location>
        <begin position="222"/>
        <end position="266"/>
    </location>
</feature>
<evidence type="ECO:0000313" key="7">
    <source>
        <dbReference type="Proteomes" id="UP001465426"/>
    </source>
</evidence>
<dbReference type="Pfam" id="PF06429">
    <property type="entry name" value="Flg_bbr_C"/>
    <property type="match status" value="1"/>
</dbReference>
<comment type="caution">
    <text evidence="6">The sequence shown here is derived from an EMBL/GenBank/DDBJ whole genome shotgun (WGS) entry which is preliminary data.</text>
</comment>
<sequence>MFKGFYTAASGMLAQQRKTEMLSNNMANSTTPGFKTDQSSMRAFPELLQQSVSKNAVGVVDKEEVGYLATGVYMQEATPKFTQGDLNQTELSTDLALLNVNVPGNGTNPSGSIFFTIQNANGEIAYSRNGNFTLDGQGYLTTASGLRVLNENNEPIQLTSTDFSVTSDGVITGSNGEAYRLGISYTDTPEQLSKEGDGLYRAQDGAELPSAYANNEVNFQIKQGFLENSNVDTAQTMTDMMTAYRAFEANQKMLQAYDKSMDQAANEIGKI</sequence>
<feature type="domain" description="Flagellar hook protein FlgE/F/G-like D1" evidence="5">
    <location>
        <begin position="111"/>
        <end position="172"/>
    </location>
</feature>
<proteinExistence type="inferred from homology"/>
<keyword evidence="6" id="KW-0282">Flagellum</keyword>
<dbReference type="RefSeq" id="WP_031536703.1">
    <property type="nucleotide sequence ID" value="NZ_JBBMFN010000025.1"/>
</dbReference>
<accession>A0ABV1EZ05</accession>
<dbReference type="InterPro" id="IPR037925">
    <property type="entry name" value="FlgE/F/G-like"/>
</dbReference>
<comment type="similarity">
    <text evidence="1 2">Belongs to the flagella basal body rod proteins family.</text>
</comment>
<evidence type="ECO:0000259" key="3">
    <source>
        <dbReference type="Pfam" id="PF00460"/>
    </source>
</evidence>
<organism evidence="6 7">
    <name type="scientific">Niallia hominis</name>
    <dbReference type="NCBI Taxonomy" id="3133173"/>
    <lineage>
        <taxon>Bacteria</taxon>
        <taxon>Bacillati</taxon>
        <taxon>Bacillota</taxon>
        <taxon>Bacilli</taxon>
        <taxon>Bacillales</taxon>
        <taxon>Bacillaceae</taxon>
        <taxon>Niallia</taxon>
    </lineage>
</organism>
<dbReference type="InterPro" id="IPR010930">
    <property type="entry name" value="Flg_bb/hook_C_dom"/>
</dbReference>
<dbReference type="PANTHER" id="PTHR30435">
    <property type="entry name" value="FLAGELLAR PROTEIN"/>
    <property type="match status" value="1"/>
</dbReference>
<protein>
    <submittedName>
        <fullName evidence="6">Flagellar hook-basal body protein</fullName>
    </submittedName>
</protein>
<dbReference type="InterPro" id="IPR053967">
    <property type="entry name" value="LlgE_F_G-like_D1"/>
</dbReference>
<evidence type="ECO:0000259" key="4">
    <source>
        <dbReference type="Pfam" id="PF06429"/>
    </source>
</evidence>
<evidence type="ECO:0000313" key="6">
    <source>
        <dbReference type="EMBL" id="MEQ2466336.1"/>
    </source>
</evidence>
<gene>
    <name evidence="6" type="ORF">WMO63_11730</name>
</gene>
<evidence type="ECO:0000256" key="2">
    <source>
        <dbReference type="RuleBase" id="RU362116"/>
    </source>
</evidence>
<dbReference type="EMBL" id="JBBMFN010000025">
    <property type="protein sequence ID" value="MEQ2466336.1"/>
    <property type="molecule type" value="Genomic_DNA"/>
</dbReference>
<keyword evidence="6" id="KW-0969">Cilium</keyword>
<evidence type="ECO:0000259" key="5">
    <source>
        <dbReference type="Pfam" id="PF22692"/>
    </source>
</evidence>
<keyword evidence="2" id="KW-0975">Bacterial flagellum</keyword>
<dbReference type="SUPFAM" id="SSF117143">
    <property type="entry name" value="Flagellar hook protein flgE"/>
    <property type="match status" value="1"/>
</dbReference>
<dbReference type="Pfam" id="PF22692">
    <property type="entry name" value="LlgE_F_G_D1"/>
    <property type="match status" value="1"/>
</dbReference>
<dbReference type="InterPro" id="IPR020013">
    <property type="entry name" value="Flagellar_FlgE/F/G"/>
</dbReference>
<keyword evidence="6" id="KW-0966">Cell projection</keyword>
<keyword evidence="7" id="KW-1185">Reference proteome</keyword>
<name>A0ABV1EZ05_9BACI</name>
<dbReference type="Pfam" id="PF00460">
    <property type="entry name" value="Flg_bb_rod"/>
    <property type="match status" value="1"/>
</dbReference>
<reference evidence="6 7" key="1">
    <citation type="submission" date="2024-03" db="EMBL/GenBank/DDBJ databases">
        <title>Human intestinal bacterial collection.</title>
        <authorList>
            <person name="Pauvert C."/>
            <person name="Hitch T.C.A."/>
            <person name="Clavel T."/>
        </authorList>
    </citation>
    <scope>NUCLEOTIDE SEQUENCE [LARGE SCALE GENOMIC DNA]</scope>
    <source>
        <strain evidence="6 7">CLA-SR-H024</strain>
    </source>
</reference>
<dbReference type="PANTHER" id="PTHR30435:SF19">
    <property type="entry name" value="FLAGELLAR BASAL-BODY ROD PROTEIN FLGG"/>
    <property type="match status" value="1"/>
</dbReference>
<dbReference type="InterPro" id="IPR001444">
    <property type="entry name" value="Flag_bb_rod_N"/>
</dbReference>
<dbReference type="NCBIfam" id="TIGR03506">
    <property type="entry name" value="FlgEFG_subfam"/>
    <property type="match status" value="1"/>
</dbReference>
<evidence type="ECO:0000256" key="1">
    <source>
        <dbReference type="ARBA" id="ARBA00009677"/>
    </source>
</evidence>